<gene>
    <name evidence="2" type="ORF">GCM10007320_40940</name>
</gene>
<evidence type="ECO:0000313" key="3">
    <source>
        <dbReference type="Proteomes" id="UP000626210"/>
    </source>
</evidence>
<evidence type="ECO:0000256" key="1">
    <source>
        <dbReference type="SAM" id="MobiDB-lite"/>
    </source>
</evidence>
<evidence type="ECO:0000313" key="2">
    <source>
        <dbReference type="EMBL" id="GHC91688.1"/>
    </source>
</evidence>
<feature type="compositionally biased region" description="Pro residues" evidence="1">
    <location>
        <begin position="12"/>
        <end position="25"/>
    </location>
</feature>
<comment type="caution">
    <text evidence="2">The sequence shown here is derived from an EMBL/GenBank/DDBJ whole genome shotgun (WGS) entry which is preliminary data.</text>
</comment>
<dbReference type="EMBL" id="BMYK01000014">
    <property type="protein sequence ID" value="GHC91688.1"/>
    <property type="molecule type" value="Genomic_DNA"/>
</dbReference>
<sequence>MDPVQLCLDLQPPAPPAPPPPPPRPYAAVLREGAGMTHRQRDAAQMRFEAALEDRLGSPEEVAALVRQLMQAEIGGDPPAPELVRRWERANAAARYTGLQSLADQTDAWFEVSLTS</sequence>
<feature type="region of interest" description="Disordered" evidence="1">
    <location>
        <begin position="1"/>
        <end position="26"/>
    </location>
</feature>
<keyword evidence="3" id="KW-1185">Reference proteome</keyword>
<reference evidence="3" key="1">
    <citation type="journal article" date="2019" name="Int. J. Syst. Evol. Microbiol.">
        <title>The Global Catalogue of Microorganisms (GCM) 10K type strain sequencing project: providing services to taxonomists for standard genome sequencing and annotation.</title>
        <authorList>
            <consortium name="The Broad Institute Genomics Platform"/>
            <consortium name="The Broad Institute Genome Sequencing Center for Infectious Disease"/>
            <person name="Wu L."/>
            <person name="Ma J."/>
        </authorList>
    </citation>
    <scope>NUCLEOTIDE SEQUENCE [LARGE SCALE GENOMIC DNA]</scope>
    <source>
        <strain evidence="3">KCTC 23314</strain>
    </source>
</reference>
<accession>A0ABQ3G6U9</accession>
<proteinExistence type="predicted"/>
<organism evidence="2 3">
    <name type="scientific">Pseudorhodoferax aquiterrae</name>
    <dbReference type="NCBI Taxonomy" id="747304"/>
    <lineage>
        <taxon>Bacteria</taxon>
        <taxon>Pseudomonadati</taxon>
        <taxon>Pseudomonadota</taxon>
        <taxon>Betaproteobacteria</taxon>
        <taxon>Burkholderiales</taxon>
        <taxon>Comamonadaceae</taxon>
    </lineage>
</organism>
<protein>
    <submittedName>
        <fullName evidence="2">Uncharacterized protein</fullName>
    </submittedName>
</protein>
<name>A0ABQ3G6U9_9BURK</name>
<dbReference type="Proteomes" id="UP000626210">
    <property type="component" value="Unassembled WGS sequence"/>
</dbReference>